<dbReference type="Proteomes" id="UP000887013">
    <property type="component" value="Unassembled WGS sequence"/>
</dbReference>
<keyword evidence="2" id="KW-1185">Reference proteome</keyword>
<sequence>CTAYLIYPVLQQEFTIREGKKIFVGASSNTTSKESIIGVILPWQQWSTIHTRLGKQEEELSEDGRR</sequence>
<organism evidence="1 2">
    <name type="scientific">Nephila pilipes</name>
    <name type="common">Giant wood spider</name>
    <name type="synonym">Nephila maculata</name>
    <dbReference type="NCBI Taxonomy" id="299642"/>
    <lineage>
        <taxon>Eukaryota</taxon>
        <taxon>Metazoa</taxon>
        <taxon>Ecdysozoa</taxon>
        <taxon>Arthropoda</taxon>
        <taxon>Chelicerata</taxon>
        <taxon>Arachnida</taxon>
        <taxon>Araneae</taxon>
        <taxon>Araneomorphae</taxon>
        <taxon>Entelegynae</taxon>
        <taxon>Araneoidea</taxon>
        <taxon>Nephilidae</taxon>
        <taxon>Nephila</taxon>
    </lineage>
</organism>
<proteinExistence type="predicted"/>
<accession>A0A8X6QX19</accession>
<dbReference type="EMBL" id="BMAW01035983">
    <property type="protein sequence ID" value="GFU42064.1"/>
    <property type="molecule type" value="Genomic_DNA"/>
</dbReference>
<reference evidence="1" key="1">
    <citation type="submission" date="2020-08" db="EMBL/GenBank/DDBJ databases">
        <title>Multicomponent nature underlies the extraordinary mechanical properties of spider dragline silk.</title>
        <authorList>
            <person name="Kono N."/>
            <person name="Nakamura H."/>
            <person name="Mori M."/>
            <person name="Yoshida Y."/>
            <person name="Ohtoshi R."/>
            <person name="Malay A.D."/>
            <person name="Moran D.A.P."/>
            <person name="Tomita M."/>
            <person name="Numata K."/>
            <person name="Arakawa K."/>
        </authorList>
    </citation>
    <scope>NUCLEOTIDE SEQUENCE</scope>
</reference>
<feature type="non-terminal residue" evidence="1">
    <location>
        <position position="1"/>
    </location>
</feature>
<protein>
    <submittedName>
        <fullName evidence="1">Uncharacterized protein</fullName>
    </submittedName>
</protein>
<gene>
    <name evidence="1" type="ORF">NPIL_3361</name>
</gene>
<name>A0A8X6QX19_NEPPI</name>
<dbReference type="AlphaFoldDB" id="A0A8X6QX19"/>
<evidence type="ECO:0000313" key="1">
    <source>
        <dbReference type="EMBL" id="GFU42064.1"/>
    </source>
</evidence>
<comment type="caution">
    <text evidence="1">The sequence shown here is derived from an EMBL/GenBank/DDBJ whole genome shotgun (WGS) entry which is preliminary data.</text>
</comment>
<evidence type="ECO:0000313" key="2">
    <source>
        <dbReference type="Proteomes" id="UP000887013"/>
    </source>
</evidence>